<dbReference type="Proteomes" id="UP001501444">
    <property type="component" value="Unassembled WGS sequence"/>
</dbReference>
<evidence type="ECO:0000256" key="1">
    <source>
        <dbReference type="ARBA" id="ARBA00010716"/>
    </source>
</evidence>
<protein>
    <submittedName>
        <fullName evidence="5">N-acetylglucosamine-6-phosphate deacetylase</fullName>
    </submittedName>
</protein>
<dbReference type="InterPro" id="IPR032466">
    <property type="entry name" value="Metal_Hydrolase"/>
</dbReference>
<comment type="similarity">
    <text evidence="1 4">Belongs to the metallo-dependent hydrolases superfamily. NagA family.</text>
</comment>
<keyword evidence="3 4" id="KW-0378">Hydrolase</keyword>
<accession>A0ABN3HUP4</accession>
<dbReference type="PIRSF" id="PIRSF038994">
    <property type="entry name" value="NagA"/>
    <property type="match status" value="1"/>
</dbReference>
<evidence type="ECO:0000256" key="3">
    <source>
        <dbReference type="ARBA" id="ARBA00022801"/>
    </source>
</evidence>
<evidence type="ECO:0000256" key="2">
    <source>
        <dbReference type="ARBA" id="ARBA00022723"/>
    </source>
</evidence>
<reference evidence="5 6" key="1">
    <citation type="journal article" date="2019" name="Int. J. Syst. Evol. Microbiol.">
        <title>The Global Catalogue of Microorganisms (GCM) 10K type strain sequencing project: providing services to taxonomists for standard genome sequencing and annotation.</title>
        <authorList>
            <consortium name="The Broad Institute Genomics Platform"/>
            <consortium name="The Broad Institute Genome Sequencing Center for Infectious Disease"/>
            <person name="Wu L."/>
            <person name="Ma J."/>
        </authorList>
    </citation>
    <scope>NUCLEOTIDE SEQUENCE [LARGE SCALE GENOMIC DNA]</scope>
    <source>
        <strain evidence="5 6">JCM 3272</strain>
    </source>
</reference>
<proteinExistence type="inferred from homology"/>
<comment type="caution">
    <text evidence="5">The sequence shown here is derived from an EMBL/GenBank/DDBJ whole genome shotgun (WGS) entry which is preliminary data.</text>
</comment>
<keyword evidence="2" id="KW-0479">Metal-binding</keyword>
<keyword evidence="6" id="KW-1185">Reference proteome</keyword>
<dbReference type="EMBL" id="BAAARV010000108">
    <property type="protein sequence ID" value="GAA2387681.1"/>
    <property type="molecule type" value="Genomic_DNA"/>
</dbReference>
<dbReference type="SUPFAM" id="SSF51556">
    <property type="entry name" value="Metallo-dependent hydrolases"/>
    <property type="match status" value="1"/>
</dbReference>
<gene>
    <name evidence="5" type="primary">nagA_2</name>
    <name evidence="5" type="ORF">GCM10010170_098800</name>
</gene>
<dbReference type="InterPro" id="IPR003764">
    <property type="entry name" value="GlcNAc_6-P_deAcase"/>
</dbReference>
<evidence type="ECO:0000256" key="4">
    <source>
        <dbReference type="PIRNR" id="PIRNR038994"/>
    </source>
</evidence>
<evidence type="ECO:0000313" key="5">
    <source>
        <dbReference type="EMBL" id="GAA2387681.1"/>
    </source>
</evidence>
<dbReference type="Gene3D" id="3.20.20.140">
    <property type="entry name" value="Metal-dependent hydrolases"/>
    <property type="match status" value="1"/>
</dbReference>
<name>A0ABN3HUP4_9ACTN</name>
<sequence>MRAVPFELIGRIPGRPGVSRVRVAGGVVERVEPAAGDAADLIVPGLVDLQVNGWAGLDVNAADVDADTIERLVREQWRLGVTRLCPTVITGPPQRIERALAAIERARARDPLLAHAIPGAHLEGPLLAPQDGPRGAHDPDLVAAADAAEVGRLVAGGRVRVLTLAPERLGALDLVAAASSAGVLVAIGHTAASPALIDAAVAAGARLSTHLGNGAHPVLPRHPNYIWAQLARDELAASFIADGHHLDAATFTAMVRAKGPGRALLVSDSVALGGQPPGQYRTPVGGQVVLEPDGRLRLAGSTLLAGAARSLLDGLAWAVETARVPLADAVRMAGAVPAGLLGLDGHADVEPGRTTDLAVLRPGPDGWRAVATVVAGRLVHGA</sequence>
<organism evidence="5 6">
    <name type="scientific">Dactylosporangium salmoneum</name>
    <dbReference type="NCBI Taxonomy" id="53361"/>
    <lineage>
        <taxon>Bacteria</taxon>
        <taxon>Bacillati</taxon>
        <taxon>Actinomycetota</taxon>
        <taxon>Actinomycetes</taxon>
        <taxon>Micromonosporales</taxon>
        <taxon>Micromonosporaceae</taxon>
        <taxon>Dactylosporangium</taxon>
    </lineage>
</organism>
<keyword evidence="4" id="KW-0119">Carbohydrate metabolism</keyword>
<evidence type="ECO:0000313" key="6">
    <source>
        <dbReference type="Proteomes" id="UP001501444"/>
    </source>
</evidence>
<dbReference type="PANTHER" id="PTHR11113:SF14">
    <property type="entry name" value="N-ACETYLGLUCOSAMINE-6-PHOSPHATE DEACETYLASE"/>
    <property type="match status" value="1"/>
</dbReference>
<dbReference type="PANTHER" id="PTHR11113">
    <property type="entry name" value="N-ACETYLGLUCOSAMINE-6-PHOSPHATE DEACETYLASE"/>
    <property type="match status" value="1"/>
</dbReference>